<proteinExistence type="predicted"/>
<accession>A0A3D5QDZ3</accession>
<evidence type="ECO:0000313" key="2">
    <source>
        <dbReference type="Proteomes" id="UP000262325"/>
    </source>
</evidence>
<organism evidence="1 2">
    <name type="scientific">Flexistipes sinusarabici</name>
    <dbReference type="NCBI Taxonomy" id="2352"/>
    <lineage>
        <taxon>Bacteria</taxon>
        <taxon>Pseudomonadati</taxon>
        <taxon>Deferribacterota</taxon>
        <taxon>Deferribacteres</taxon>
        <taxon>Deferribacterales</taxon>
        <taxon>Flexistipitaceae</taxon>
        <taxon>Flexistipes</taxon>
    </lineage>
</organism>
<dbReference type="AlphaFoldDB" id="A0A3D5QDZ3"/>
<reference evidence="1 2" key="1">
    <citation type="journal article" date="2018" name="Nat. Biotechnol.">
        <title>A standardized bacterial taxonomy based on genome phylogeny substantially revises the tree of life.</title>
        <authorList>
            <person name="Parks D.H."/>
            <person name="Chuvochina M."/>
            <person name="Waite D.W."/>
            <person name="Rinke C."/>
            <person name="Skarshewski A."/>
            <person name="Chaumeil P.A."/>
            <person name="Hugenholtz P."/>
        </authorList>
    </citation>
    <scope>NUCLEOTIDE SEQUENCE [LARGE SCALE GENOMIC DNA]</scope>
    <source>
        <strain evidence="1">UBA8672</strain>
    </source>
</reference>
<sequence>MAKIRIEGKEYDTENLPQEAVNYANSIAFVDSELQRLDNQVKVYSASRRYYVQELKNIVEKTEEKESAE</sequence>
<comment type="caution">
    <text evidence="1">The sequence shown here is derived from an EMBL/GenBank/DDBJ whole genome shotgun (WGS) entry which is preliminary data.</text>
</comment>
<dbReference type="EMBL" id="DPPF01000154">
    <property type="protein sequence ID" value="HCW93499.1"/>
    <property type="molecule type" value="Genomic_DNA"/>
</dbReference>
<dbReference type="Proteomes" id="UP000262325">
    <property type="component" value="Unassembled WGS sequence"/>
</dbReference>
<gene>
    <name evidence="1" type="ORF">DHM44_07435</name>
</gene>
<name>A0A3D5QDZ3_FLESI</name>
<protein>
    <submittedName>
        <fullName evidence="1">Uncharacterized protein</fullName>
    </submittedName>
</protein>
<evidence type="ECO:0000313" key="1">
    <source>
        <dbReference type="EMBL" id="HCW93499.1"/>
    </source>
</evidence>